<dbReference type="GO" id="GO:1990904">
    <property type="term" value="C:ribonucleoprotein complex"/>
    <property type="evidence" value="ECO:0007669"/>
    <property type="project" value="UniProtKB-KW"/>
</dbReference>
<dbReference type="InterPro" id="IPR031309">
    <property type="entry name" value="Ribosomal_uL5_C"/>
</dbReference>
<dbReference type="InterPro" id="IPR022803">
    <property type="entry name" value="Ribosomal_uL5_dom_sf"/>
</dbReference>
<feature type="domain" description="Large ribosomal subunit protein uL5 N-terminal" evidence="6">
    <location>
        <begin position="251"/>
        <end position="304"/>
    </location>
</feature>
<feature type="compositionally biased region" description="Basic residues" evidence="5">
    <location>
        <begin position="1"/>
        <end position="12"/>
    </location>
</feature>
<evidence type="ECO:0000259" key="7">
    <source>
        <dbReference type="Pfam" id="PF00673"/>
    </source>
</evidence>
<sequence>MQGKAPARRRANHLGEIPEARSPVVNLQKPIHARAWLSEDTGDGQANIQHRTELVTTIPDIMALQEVTTSFLRRFRPTASSSCHAWSQQCRRYASSDGTSQGSELEQTPFVQGNDSASASEKALKAFNPAATARKRNRRLPPGRYQFKDPRYYRGPLHPHQRLPPSDPVSREFEPGPFSLPRLEQTYNDTLAPDFMTMAYQHFPPGTTRPLKGERLRSWIGDSPYYKNRPLRGPRGGDVLTLLRKPITFKNIPKLERVTVHTMVKAATSNSAPLHVAGMILQAITNVRVEAHAAPKSTASFGIRAGQYLSVTCDLRDENMYHFLSKVVDVVMPKMKDWKGVKGSSGDSSGNLAFGLTSEDVALFPEIEVNYDMYPPKMIPGCHVMIHTTATNDQDARVLLTQVGIPFTGKLID</sequence>
<evidence type="ECO:0000313" key="9">
    <source>
        <dbReference type="Proteomes" id="UP000308549"/>
    </source>
</evidence>
<dbReference type="SUPFAM" id="SSF55282">
    <property type="entry name" value="RL5-like"/>
    <property type="match status" value="1"/>
</dbReference>
<dbReference type="Pfam" id="PF00281">
    <property type="entry name" value="Ribosomal_L5"/>
    <property type="match status" value="1"/>
</dbReference>
<dbReference type="OrthoDB" id="539541at2759"/>
<evidence type="ECO:0000256" key="5">
    <source>
        <dbReference type="SAM" id="MobiDB-lite"/>
    </source>
</evidence>
<comment type="caution">
    <text evidence="8">The sequence shown here is derived from an EMBL/GenBank/DDBJ whole genome shotgun (WGS) entry which is preliminary data.</text>
</comment>
<evidence type="ECO:0000256" key="4">
    <source>
        <dbReference type="ARBA" id="ARBA00040368"/>
    </source>
</evidence>
<feature type="region of interest" description="Disordered" evidence="5">
    <location>
        <begin position="1"/>
        <end position="21"/>
    </location>
</feature>
<evidence type="ECO:0000256" key="2">
    <source>
        <dbReference type="ARBA" id="ARBA00022980"/>
    </source>
</evidence>
<name>A0A4U0U7T4_9PEZI</name>
<keyword evidence="3" id="KW-0687">Ribonucleoprotein</keyword>
<evidence type="ECO:0000256" key="1">
    <source>
        <dbReference type="ARBA" id="ARBA00008553"/>
    </source>
</evidence>
<dbReference type="InterPro" id="IPR002132">
    <property type="entry name" value="Ribosomal_uL5"/>
</dbReference>
<keyword evidence="2" id="KW-0689">Ribosomal protein</keyword>
<feature type="region of interest" description="Disordered" evidence="5">
    <location>
        <begin position="130"/>
        <end position="172"/>
    </location>
</feature>
<dbReference type="Proteomes" id="UP000308549">
    <property type="component" value="Unassembled WGS sequence"/>
</dbReference>
<feature type="domain" description="Large ribosomal subunit protein uL5 C-terminal" evidence="7">
    <location>
        <begin position="310"/>
        <end position="407"/>
    </location>
</feature>
<evidence type="ECO:0000256" key="3">
    <source>
        <dbReference type="ARBA" id="ARBA00023274"/>
    </source>
</evidence>
<proteinExistence type="inferred from homology"/>
<dbReference type="Pfam" id="PF00673">
    <property type="entry name" value="Ribosomal_L5_C"/>
    <property type="match status" value="1"/>
</dbReference>
<dbReference type="Gene3D" id="3.30.1440.10">
    <property type="match status" value="1"/>
</dbReference>
<accession>A0A4U0U7T4</accession>
<evidence type="ECO:0000259" key="6">
    <source>
        <dbReference type="Pfam" id="PF00281"/>
    </source>
</evidence>
<reference evidence="8 9" key="1">
    <citation type="submission" date="2017-03" db="EMBL/GenBank/DDBJ databases">
        <title>Genomes of endolithic fungi from Antarctica.</title>
        <authorList>
            <person name="Coleine C."/>
            <person name="Masonjones S."/>
            <person name="Stajich J.E."/>
        </authorList>
    </citation>
    <scope>NUCLEOTIDE SEQUENCE [LARGE SCALE GENOMIC DNA]</scope>
    <source>
        <strain evidence="8 9">CCFEE 6315</strain>
    </source>
</reference>
<dbReference type="GO" id="GO:0006412">
    <property type="term" value="P:translation"/>
    <property type="evidence" value="ECO:0007669"/>
    <property type="project" value="InterPro"/>
</dbReference>
<dbReference type="AlphaFoldDB" id="A0A4U0U7T4"/>
<comment type="similarity">
    <text evidence="1">Belongs to the universal ribosomal protein uL5 family.</text>
</comment>
<protein>
    <recommendedName>
        <fullName evidence="4">Large ribosomal subunit protein uL5m</fullName>
    </recommendedName>
</protein>
<dbReference type="EMBL" id="NAJL01000009">
    <property type="protein sequence ID" value="TKA31097.1"/>
    <property type="molecule type" value="Genomic_DNA"/>
</dbReference>
<gene>
    <name evidence="8" type="ORF">B0A50_02066</name>
</gene>
<organism evidence="8 9">
    <name type="scientific">Salinomyces thailandicus</name>
    <dbReference type="NCBI Taxonomy" id="706561"/>
    <lineage>
        <taxon>Eukaryota</taxon>
        <taxon>Fungi</taxon>
        <taxon>Dikarya</taxon>
        <taxon>Ascomycota</taxon>
        <taxon>Pezizomycotina</taxon>
        <taxon>Dothideomycetes</taxon>
        <taxon>Dothideomycetidae</taxon>
        <taxon>Mycosphaerellales</taxon>
        <taxon>Teratosphaeriaceae</taxon>
        <taxon>Salinomyces</taxon>
    </lineage>
</organism>
<dbReference type="GO" id="GO:0003735">
    <property type="term" value="F:structural constituent of ribosome"/>
    <property type="evidence" value="ECO:0007669"/>
    <property type="project" value="InterPro"/>
</dbReference>
<dbReference type="FunFam" id="3.30.1440.10:FF:000001">
    <property type="entry name" value="50S ribosomal protein L5"/>
    <property type="match status" value="1"/>
</dbReference>
<keyword evidence="9" id="KW-1185">Reference proteome</keyword>
<dbReference type="PANTHER" id="PTHR11994">
    <property type="entry name" value="60S RIBOSOMAL PROTEIN L11-RELATED"/>
    <property type="match status" value="1"/>
</dbReference>
<evidence type="ECO:0000313" key="8">
    <source>
        <dbReference type="EMBL" id="TKA31097.1"/>
    </source>
</evidence>
<dbReference type="GO" id="GO:0005840">
    <property type="term" value="C:ribosome"/>
    <property type="evidence" value="ECO:0007669"/>
    <property type="project" value="UniProtKB-KW"/>
</dbReference>
<dbReference type="InterPro" id="IPR031310">
    <property type="entry name" value="Ribosomal_uL5_N"/>
</dbReference>